<keyword evidence="4" id="KW-1185">Reference proteome</keyword>
<comment type="caution">
    <text evidence="3">The sequence shown here is derived from an EMBL/GenBank/DDBJ whole genome shotgun (WGS) entry which is preliminary data.</text>
</comment>
<name>A0A2I0L241_PUNGR</name>
<evidence type="ECO:0000313" key="4">
    <source>
        <dbReference type="Proteomes" id="UP000233551"/>
    </source>
</evidence>
<dbReference type="EMBL" id="PGOL01000193">
    <property type="protein sequence ID" value="PKI74774.1"/>
    <property type="molecule type" value="Genomic_DNA"/>
</dbReference>
<feature type="region of interest" description="Disordered" evidence="2">
    <location>
        <begin position="53"/>
        <end position="93"/>
    </location>
</feature>
<dbReference type="AlphaFoldDB" id="A0A2I0L241"/>
<accession>A0A2I0L241</accession>
<evidence type="ECO:0000256" key="2">
    <source>
        <dbReference type="SAM" id="MobiDB-lite"/>
    </source>
</evidence>
<evidence type="ECO:0000256" key="1">
    <source>
        <dbReference type="SAM" id="Coils"/>
    </source>
</evidence>
<gene>
    <name evidence="3" type="ORF">CRG98_004792</name>
</gene>
<feature type="region of interest" description="Disordered" evidence="2">
    <location>
        <begin position="148"/>
        <end position="183"/>
    </location>
</feature>
<feature type="compositionally biased region" description="Low complexity" evidence="2">
    <location>
        <begin position="148"/>
        <end position="160"/>
    </location>
</feature>
<feature type="coiled-coil region" evidence="1">
    <location>
        <begin position="245"/>
        <end position="276"/>
    </location>
</feature>
<organism evidence="3 4">
    <name type="scientific">Punica granatum</name>
    <name type="common">Pomegranate</name>
    <dbReference type="NCBI Taxonomy" id="22663"/>
    <lineage>
        <taxon>Eukaryota</taxon>
        <taxon>Viridiplantae</taxon>
        <taxon>Streptophyta</taxon>
        <taxon>Embryophyta</taxon>
        <taxon>Tracheophyta</taxon>
        <taxon>Spermatophyta</taxon>
        <taxon>Magnoliopsida</taxon>
        <taxon>eudicotyledons</taxon>
        <taxon>Gunneridae</taxon>
        <taxon>Pentapetalae</taxon>
        <taxon>rosids</taxon>
        <taxon>malvids</taxon>
        <taxon>Myrtales</taxon>
        <taxon>Lythraceae</taxon>
        <taxon>Punica</taxon>
    </lineage>
</organism>
<protein>
    <submittedName>
        <fullName evidence="3">Uncharacterized protein</fullName>
    </submittedName>
</protein>
<sequence>MASQRNERSTSGSRVGPSKHRLGKDCKVFAINVITFDEFREVVMLGRLCDSENRHFPPSQSQAKRSEGSWANAHVASSDRGRASLPPQGRRGAMQATHHPFFAVASKFIERWVWLKAALDTDSRLSLEEWSAMDAWKEMSSHRANASIPSNAPIAAPSAPFMKPSRQREECESSVVGQKKKKARTEVVSPVQVDVSKNSNTLSRGQRTGIASRDLSCLAPHVCCMQILHGRYEAMNGLPRDVTKLKKANDNKDRLAKEAESSHQAIELELGQLKKRIAELEG</sequence>
<keyword evidence="1" id="KW-0175">Coiled coil</keyword>
<reference evidence="3 4" key="1">
    <citation type="submission" date="2017-11" db="EMBL/GenBank/DDBJ databases">
        <title>De-novo sequencing of pomegranate (Punica granatum L.) genome.</title>
        <authorList>
            <person name="Akparov Z."/>
            <person name="Amiraslanov A."/>
            <person name="Hajiyeva S."/>
            <person name="Abbasov M."/>
            <person name="Kaur K."/>
            <person name="Hamwieh A."/>
            <person name="Solovyev V."/>
            <person name="Salamov A."/>
            <person name="Braich B."/>
            <person name="Kosarev P."/>
            <person name="Mahmoud A."/>
            <person name="Hajiyev E."/>
            <person name="Babayeva S."/>
            <person name="Izzatullayeva V."/>
            <person name="Mammadov A."/>
            <person name="Mammadov A."/>
            <person name="Sharifova S."/>
            <person name="Ojaghi J."/>
            <person name="Eynullazada K."/>
            <person name="Bayramov B."/>
            <person name="Abdulazimova A."/>
            <person name="Shahmuradov I."/>
        </authorList>
    </citation>
    <scope>NUCLEOTIDE SEQUENCE [LARGE SCALE GENOMIC DNA]</scope>
    <source>
        <strain evidence="4">cv. AG2017</strain>
        <tissue evidence="3">Leaf</tissue>
    </source>
</reference>
<evidence type="ECO:0000313" key="3">
    <source>
        <dbReference type="EMBL" id="PKI74774.1"/>
    </source>
</evidence>
<dbReference type="Proteomes" id="UP000233551">
    <property type="component" value="Unassembled WGS sequence"/>
</dbReference>
<proteinExistence type="predicted"/>